<feature type="transmembrane region" description="Helical" evidence="6">
    <location>
        <begin position="321"/>
        <end position="344"/>
    </location>
</feature>
<feature type="transmembrane region" description="Helical" evidence="6">
    <location>
        <begin position="448"/>
        <end position="467"/>
    </location>
</feature>
<comment type="subcellular location">
    <subcellularLocation>
        <location evidence="1">Cell membrane</location>
        <topology evidence="1">Multi-pass membrane protein</topology>
    </subcellularLocation>
</comment>
<gene>
    <name evidence="9" type="ORF">D8S85_18540</name>
</gene>
<evidence type="ECO:0000313" key="10">
    <source>
        <dbReference type="Proteomes" id="UP000270673"/>
    </source>
</evidence>
<feature type="transmembrane region" description="Helical" evidence="6">
    <location>
        <begin position="57"/>
        <end position="76"/>
    </location>
</feature>
<feature type="domain" description="ComEC/Rec2-related protein" evidence="7">
    <location>
        <begin position="207"/>
        <end position="468"/>
    </location>
</feature>
<dbReference type="PANTHER" id="PTHR30619">
    <property type="entry name" value="DNA INTERNALIZATION/COMPETENCE PROTEIN COMEC/REC2"/>
    <property type="match status" value="1"/>
</dbReference>
<sequence length="642" mass="72803">MHSIYWHRFPFLFLAIPLILGITVSQYLSNFLSASILGVIITSFSLLFIIRKVRSGLPFVLLSFTGLFFTGVYLSGTKTPAIIPGETYQLAGRCEQILSPGKIVVSSPHLCTYLKIPDSTEISVGDSLSGLIRLYPLQTSHNRHDFNYDNYLQHQGIQAKGFPAGEIHKTGHSQDLYSVCHTIRNNLATKLQRVIPDSATYKLLAALCLGCRQEITPDTKELFQNTGTIHILAISGLHIGAIFAFFLGLFRLFHFKSKKFRLILIPLIWFTVCITGLSPSACRAATILSFITIGEVFRQETIPLNAIAAAAFFSLLINPELLYSVSFQMSYAAYTGIILIYPLMQIKKMHKYLRPLYTLLCISFSAQVMTLPIMAYYFHTISLNSIFINLIAVPAASFLLYGGIILLALPGFISFYLSYIIIGLTRLFIFSLQQFSKVVINLPDLYPTTTHVILFYLLIILAIIYFITRKRHVLTFICCSLSILLVFHCCFIYYIQNHQEIVICNLYKHSTILLNYKGYYTYLKTSDVDARLSTYITANHLQALPSHEAFVGQQIKFIRNHLSSPRYSISIVDHAYPTFSNEDIVIITENIYPPNSPEFHPRQIIMDNSNTSFCTKAWQKFCLKNQIPFFKTNEVGTIILKI</sequence>
<evidence type="ECO:0000256" key="1">
    <source>
        <dbReference type="ARBA" id="ARBA00004651"/>
    </source>
</evidence>
<keyword evidence="3 6" id="KW-0812">Transmembrane</keyword>
<feature type="transmembrane region" description="Helical" evidence="6">
    <location>
        <begin position="416"/>
        <end position="436"/>
    </location>
</feature>
<dbReference type="InterPro" id="IPR004477">
    <property type="entry name" value="ComEC_N"/>
</dbReference>
<feature type="transmembrane region" description="Helical" evidence="6">
    <location>
        <begin position="385"/>
        <end position="409"/>
    </location>
</feature>
<name>A0A3Q9IQJ9_9BACT</name>
<reference evidence="9 10" key="1">
    <citation type="submission" date="2018-10" db="EMBL/GenBank/DDBJ databases">
        <title>Butyricimonas faecalis sp. nov., isolated from human faeces and emended description of the genus Butyricimonas.</title>
        <authorList>
            <person name="Le Roy T."/>
            <person name="Van der Smissen P."/>
            <person name="Paquot A."/>
            <person name="Delzenne N."/>
            <person name="Muccioli G."/>
            <person name="Collet J.-F."/>
            <person name="Cani P.D."/>
        </authorList>
    </citation>
    <scope>NUCLEOTIDE SEQUENCE [LARGE SCALE GENOMIC DNA]</scope>
    <source>
        <strain evidence="9 10">H184</strain>
    </source>
</reference>
<evidence type="ECO:0000259" key="7">
    <source>
        <dbReference type="Pfam" id="PF03772"/>
    </source>
</evidence>
<proteinExistence type="predicted"/>
<dbReference type="EMBL" id="CP032819">
    <property type="protein sequence ID" value="AZS31348.1"/>
    <property type="molecule type" value="Genomic_DNA"/>
</dbReference>
<dbReference type="Proteomes" id="UP000270673">
    <property type="component" value="Chromosome"/>
</dbReference>
<organism evidence="9 10">
    <name type="scientific">Butyricimonas faecalis</name>
    <dbReference type="NCBI Taxonomy" id="2093856"/>
    <lineage>
        <taxon>Bacteria</taxon>
        <taxon>Pseudomonadati</taxon>
        <taxon>Bacteroidota</taxon>
        <taxon>Bacteroidia</taxon>
        <taxon>Bacteroidales</taxon>
        <taxon>Odoribacteraceae</taxon>
        <taxon>Butyricimonas</taxon>
    </lineage>
</organism>
<accession>A0A3Q9IQJ9</accession>
<dbReference type="InterPro" id="IPR052159">
    <property type="entry name" value="Competence_DNA_uptake"/>
</dbReference>
<dbReference type="AlphaFoldDB" id="A0A3Q9IQJ9"/>
<evidence type="ECO:0000256" key="6">
    <source>
        <dbReference type="SAM" id="Phobius"/>
    </source>
</evidence>
<dbReference type="GO" id="GO:0005886">
    <property type="term" value="C:plasma membrane"/>
    <property type="evidence" value="ECO:0007669"/>
    <property type="project" value="UniProtKB-SubCell"/>
</dbReference>
<protein>
    <submittedName>
        <fullName evidence="9">ComEC family competence protein</fullName>
    </submittedName>
</protein>
<evidence type="ECO:0000313" key="9">
    <source>
        <dbReference type="EMBL" id="AZS31348.1"/>
    </source>
</evidence>
<evidence type="ECO:0000256" key="5">
    <source>
        <dbReference type="ARBA" id="ARBA00023136"/>
    </source>
</evidence>
<dbReference type="RefSeq" id="WP_106481903.1">
    <property type="nucleotide sequence ID" value="NZ_CP032819.1"/>
</dbReference>
<feature type="transmembrane region" description="Helical" evidence="6">
    <location>
        <begin position="229"/>
        <end position="250"/>
    </location>
</feature>
<dbReference type="Pfam" id="PF13567">
    <property type="entry name" value="DUF4131"/>
    <property type="match status" value="1"/>
</dbReference>
<feature type="domain" description="DUF4131" evidence="8">
    <location>
        <begin position="9"/>
        <end position="166"/>
    </location>
</feature>
<keyword evidence="4 6" id="KW-1133">Transmembrane helix</keyword>
<feature type="transmembrane region" description="Helical" evidence="6">
    <location>
        <begin position="262"/>
        <end position="281"/>
    </location>
</feature>
<keyword evidence="2" id="KW-1003">Cell membrane</keyword>
<dbReference type="NCBIfam" id="TIGR00360">
    <property type="entry name" value="ComEC_N-term"/>
    <property type="match status" value="1"/>
</dbReference>
<evidence type="ECO:0000259" key="8">
    <source>
        <dbReference type="Pfam" id="PF13567"/>
    </source>
</evidence>
<dbReference type="KEGG" id="buy:D8S85_18540"/>
<feature type="transmembrane region" description="Helical" evidence="6">
    <location>
        <begin position="31"/>
        <end position="50"/>
    </location>
</feature>
<evidence type="ECO:0000256" key="2">
    <source>
        <dbReference type="ARBA" id="ARBA00022475"/>
    </source>
</evidence>
<dbReference type="InterPro" id="IPR025405">
    <property type="entry name" value="DUF4131"/>
</dbReference>
<evidence type="ECO:0000256" key="3">
    <source>
        <dbReference type="ARBA" id="ARBA00022692"/>
    </source>
</evidence>
<evidence type="ECO:0000256" key="4">
    <source>
        <dbReference type="ARBA" id="ARBA00022989"/>
    </source>
</evidence>
<keyword evidence="5 6" id="KW-0472">Membrane</keyword>
<keyword evidence="10" id="KW-1185">Reference proteome</keyword>
<feature type="transmembrane region" description="Helical" evidence="6">
    <location>
        <begin position="356"/>
        <end position="379"/>
    </location>
</feature>
<feature type="transmembrane region" description="Helical" evidence="6">
    <location>
        <begin position="474"/>
        <end position="495"/>
    </location>
</feature>
<dbReference type="Pfam" id="PF03772">
    <property type="entry name" value="Competence"/>
    <property type="match status" value="1"/>
</dbReference>
<dbReference type="PANTHER" id="PTHR30619:SF1">
    <property type="entry name" value="RECOMBINATION PROTEIN 2"/>
    <property type="match status" value="1"/>
</dbReference>